<dbReference type="EMBL" id="FNIW01000031">
    <property type="protein sequence ID" value="SDO59683.1"/>
    <property type="molecule type" value="Genomic_DNA"/>
</dbReference>
<feature type="region of interest" description="Disordered" evidence="1">
    <location>
        <begin position="1"/>
        <end position="23"/>
    </location>
</feature>
<dbReference type="RefSeq" id="WP_091855060.1">
    <property type="nucleotide sequence ID" value="NZ_FNCQ01000012.1"/>
</dbReference>
<reference evidence="3 4" key="1">
    <citation type="submission" date="2016-10" db="EMBL/GenBank/DDBJ databases">
        <authorList>
            <person name="Varghese N."/>
            <person name="Submissions S."/>
        </authorList>
    </citation>
    <scope>NUCLEOTIDE SEQUENCE</scope>
    <source>
        <strain evidence="3">BP1-145</strain>
        <strain evidence="4">BP1-148</strain>
    </source>
</reference>
<name>A0A1H0KV82_9BACT</name>
<dbReference type="Proteomes" id="UP000198779">
    <property type="component" value="Unassembled WGS sequence"/>
</dbReference>
<keyword evidence="4" id="KW-1185">Reference proteome</keyword>
<dbReference type="OrthoDB" id="1079625at2"/>
<gene>
    <name evidence="3" type="ORF">SAMN04487900_1317</name>
    <name evidence="2" type="ORF">SAMN04487901_11273</name>
</gene>
<dbReference type="Proteomes" id="UP000199134">
    <property type="component" value="Unassembled WGS sequence"/>
</dbReference>
<evidence type="ECO:0000313" key="3">
    <source>
        <dbReference type="EMBL" id="SDO59683.1"/>
    </source>
</evidence>
<dbReference type="Pfam" id="PF18762">
    <property type="entry name" value="Kinase-PolyVal"/>
    <property type="match status" value="1"/>
</dbReference>
<accession>A0A1H0KV82</accession>
<dbReference type="AlphaFoldDB" id="A0A1H0KV82"/>
<organism evidence="3 5">
    <name type="scientific">Prevotella communis</name>
    <dbReference type="NCBI Taxonomy" id="2913614"/>
    <lineage>
        <taxon>Bacteria</taxon>
        <taxon>Pseudomonadati</taxon>
        <taxon>Bacteroidota</taxon>
        <taxon>Bacteroidia</taxon>
        <taxon>Bacteroidales</taxon>
        <taxon>Prevotellaceae</taxon>
        <taxon>Prevotella</taxon>
    </lineage>
</organism>
<sequence length="213" mass="24246">MSYDISQSVSQRGSGEETAENRRIHEVADELRRRCQLYEAQLRDGQDNVNHLDIEQRVAEQYAKENGIWLPMSDVFDLGVPGPSGNENDTYVSNDIIYKVNNLLNTGSILRLLEKVSLHNILFYDTAYTLRAFTGFEGRTVMPVLQQRLVKDAMPATAVEIETYMAAIGFIKQNDEGCFANDELLVWDLVPRNVLRDKEGDIFIIDAEIKVKE</sequence>
<evidence type="ECO:0000313" key="4">
    <source>
        <dbReference type="Proteomes" id="UP000198779"/>
    </source>
</evidence>
<protein>
    <submittedName>
        <fullName evidence="3">Uncharacterized protein</fullName>
    </submittedName>
</protein>
<evidence type="ECO:0000313" key="2">
    <source>
        <dbReference type="EMBL" id="SDG91649.1"/>
    </source>
</evidence>
<dbReference type="EMBL" id="FNCQ01000012">
    <property type="protein sequence ID" value="SDG91649.1"/>
    <property type="molecule type" value="Genomic_DNA"/>
</dbReference>
<proteinExistence type="predicted"/>
<evidence type="ECO:0000256" key="1">
    <source>
        <dbReference type="SAM" id="MobiDB-lite"/>
    </source>
</evidence>
<accession>A0A1G7Y5K5</accession>
<dbReference type="InterPro" id="IPR041055">
    <property type="entry name" value="Kinase-PolyVal"/>
</dbReference>
<dbReference type="STRING" id="645274.SAMN04487901_11273"/>
<evidence type="ECO:0000313" key="5">
    <source>
        <dbReference type="Proteomes" id="UP000199134"/>
    </source>
</evidence>
<feature type="compositionally biased region" description="Polar residues" evidence="1">
    <location>
        <begin position="1"/>
        <end position="13"/>
    </location>
</feature>
<reference evidence="2 5" key="2">
    <citation type="submission" date="2016-10" db="EMBL/GenBank/DDBJ databases">
        <authorList>
            <person name="de Groot N.N."/>
        </authorList>
    </citation>
    <scope>NUCLEOTIDE SEQUENCE [LARGE SCALE GENOMIC DNA]</scope>
    <source>
        <strain evidence="5">BP1-145</strain>
        <strain evidence="2">BP1-148</strain>
    </source>
</reference>